<dbReference type="EMBL" id="CP029684">
    <property type="protein sequence ID" value="QAS69634.2"/>
    <property type="molecule type" value="Genomic_DNA"/>
</dbReference>
<sequence>MNIRLKKALINGITAAIVIPSVTVLWDLIFRAPLAAISNYLQIAAICLVAFSALSFWRDK</sequence>
<feature type="transmembrane region" description="Helical" evidence="1">
    <location>
        <begin position="40"/>
        <end position="57"/>
    </location>
</feature>
<keyword evidence="1" id="KW-1133">Transmembrane helix</keyword>
<protein>
    <submittedName>
        <fullName evidence="2">Uncharacterized protein</fullName>
    </submittedName>
</protein>
<dbReference type="AlphaFoldDB" id="A0AAJ1VNP0"/>
<evidence type="ECO:0000313" key="2">
    <source>
        <dbReference type="EMBL" id="MDN6900024.1"/>
    </source>
</evidence>
<keyword evidence="4" id="KW-1185">Reference proteome</keyword>
<proteinExistence type="predicted"/>
<keyword evidence="1" id="KW-0472">Membrane</keyword>
<organism evidence="2 5">
    <name type="scientific">Oenococcus sicerae</name>
    <dbReference type="NCBI Taxonomy" id="2203724"/>
    <lineage>
        <taxon>Bacteria</taxon>
        <taxon>Bacillati</taxon>
        <taxon>Bacillota</taxon>
        <taxon>Bacilli</taxon>
        <taxon>Lactobacillales</taxon>
        <taxon>Lactobacillaceae</taxon>
        <taxon>Oenococcus</taxon>
    </lineage>
</organism>
<dbReference type="EMBL" id="SDWY01000002">
    <property type="protein sequence ID" value="MDN6900024.1"/>
    <property type="molecule type" value="Genomic_DNA"/>
</dbReference>
<evidence type="ECO:0000313" key="4">
    <source>
        <dbReference type="Proteomes" id="UP000286907"/>
    </source>
</evidence>
<evidence type="ECO:0000313" key="5">
    <source>
        <dbReference type="Proteomes" id="UP001167919"/>
    </source>
</evidence>
<name>A0AAJ1VNP0_9LACO</name>
<dbReference type="RefSeq" id="WP_128685914.1">
    <property type="nucleotide sequence ID" value="NZ_CP029684.2"/>
</dbReference>
<feature type="transmembrane region" description="Helical" evidence="1">
    <location>
        <begin position="12"/>
        <end position="34"/>
    </location>
</feature>
<reference evidence="3" key="3">
    <citation type="submission" date="2020-01" db="EMBL/GenBank/DDBJ databases">
        <authorList>
            <person name="Cousin F.J."/>
            <person name="Le Guellec R."/>
            <person name="Cretenet M."/>
        </authorList>
    </citation>
    <scope>NUCLEOTIDE SEQUENCE</scope>
    <source>
        <strain evidence="3">UCMA 15228</strain>
    </source>
</reference>
<gene>
    <name evidence="3" type="ORF">DLJ48_03415</name>
    <name evidence="2" type="ORF">EVC35_03250</name>
</gene>
<dbReference type="Proteomes" id="UP000286907">
    <property type="component" value="Chromosome"/>
</dbReference>
<accession>A0AAJ1VNP0</accession>
<evidence type="ECO:0000256" key="1">
    <source>
        <dbReference type="SAM" id="Phobius"/>
    </source>
</evidence>
<reference evidence="3 4" key="1">
    <citation type="journal article" date="2019" name="Syst. Appl. Microbiol.">
        <title>Oenococcus sicerae sp. nov., isolated from French cider.</title>
        <authorList>
            <person name="Cousin F.J."/>
            <person name="Le Guellec R."/>
            <person name="Chagnot C."/>
            <person name="Goux D."/>
            <person name="Dalmasso M."/>
            <person name="Laplace J.M."/>
            <person name="Cretenet M."/>
        </authorList>
    </citation>
    <scope>NUCLEOTIDE SEQUENCE [LARGE SCALE GENOMIC DNA]</scope>
    <source>
        <strain evidence="3 4">UCMA 15228</strain>
    </source>
</reference>
<keyword evidence="1" id="KW-0812">Transmembrane</keyword>
<reference evidence="2" key="2">
    <citation type="submission" date="2019-01" db="EMBL/GenBank/DDBJ databases">
        <title>Oenococcus sicerae UCMA17102.</title>
        <authorList>
            <person name="Cousin F.J."/>
            <person name="Le Guellec R."/>
            <person name="Cretenet M."/>
        </authorList>
    </citation>
    <scope>NUCLEOTIDE SEQUENCE</scope>
    <source>
        <strain evidence="2">UCMA17102</strain>
    </source>
</reference>
<dbReference type="Proteomes" id="UP001167919">
    <property type="component" value="Unassembled WGS sequence"/>
</dbReference>
<evidence type="ECO:0000313" key="3">
    <source>
        <dbReference type="EMBL" id="QAS69634.2"/>
    </source>
</evidence>